<sequence>MLPNTEATPAFPISLLVRLMFSRMMGMRGAAANVETKQVKKEIQERWNVLLWGLTKEKSSNTLALWSESTGRSNPAVLSVGTIGGCYRECKALLLAGDVHGASGRALNLGHPIQNRSTKEKMLKKTEMYILGPEVSILKLAHEPCNICYAGLHMRVPLVQ</sequence>
<dbReference type="EMBL" id="PGOL01000803">
    <property type="protein sequence ID" value="PKI64621.1"/>
    <property type="molecule type" value="Genomic_DNA"/>
</dbReference>
<dbReference type="AlphaFoldDB" id="A0A2I0K7U2"/>
<accession>A0A2I0K7U2</accession>
<evidence type="ECO:0000313" key="2">
    <source>
        <dbReference type="Proteomes" id="UP000233551"/>
    </source>
</evidence>
<name>A0A2I0K7U2_PUNGR</name>
<proteinExistence type="predicted"/>
<comment type="caution">
    <text evidence="1">The sequence shown here is derived from an EMBL/GenBank/DDBJ whole genome shotgun (WGS) entry which is preliminary data.</text>
</comment>
<gene>
    <name evidence="1" type="ORF">CRG98_015053</name>
</gene>
<keyword evidence="2" id="KW-1185">Reference proteome</keyword>
<evidence type="ECO:0000313" key="1">
    <source>
        <dbReference type="EMBL" id="PKI64621.1"/>
    </source>
</evidence>
<dbReference type="Proteomes" id="UP000233551">
    <property type="component" value="Unassembled WGS sequence"/>
</dbReference>
<organism evidence="1 2">
    <name type="scientific">Punica granatum</name>
    <name type="common">Pomegranate</name>
    <dbReference type="NCBI Taxonomy" id="22663"/>
    <lineage>
        <taxon>Eukaryota</taxon>
        <taxon>Viridiplantae</taxon>
        <taxon>Streptophyta</taxon>
        <taxon>Embryophyta</taxon>
        <taxon>Tracheophyta</taxon>
        <taxon>Spermatophyta</taxon>
        <taxon>Magnoliopsida</taxon>
        <taxon>eudicotyledons</taxon>
        <taxon>Gunneridae</taxon>
        <taxon>Pentapetalae</taxon>
        <taxon>rosids</taxon>
        <taxon>malvids</taxon>
        <taxon>Myrtales</taxon>
        <taxon>Lythraceae</taxon>
        <taxon>Punica</taxon>
    </lineage>
</organism>
<protein>
    <submittedName>
        <fullName evidence="1">Uncharacterized protein</fullName>
    </submittedName>
</protein>
<reference evidence="1 2" key="1">
    <citation type="submission" date="2017-11" db="EMBL/GenBank/DDBJ databases">
        <title>De-novo sequencing of pomegranate (Punica granatum L.) genome.</title>
        <authorList>
            <person name="Akparov Z."/>
            <person name="Amiraslanov A."/>
            <person name="Hajiyeva S."/>
            <person name="Abbasov M."/>
            <person name="Kaur K."/>
            <person name="Hamwieh A."/>
            <person name="Solovyev V."/>
            <person name="Salamov A."/>
            <person name="Braich B."/>
            <person name="Kosarev P."/>
            <person name="Mahmoud A."/>
            <person name="Hajiyev E."/>
            <person name="Babayeva S."/>
            <person name="Izzatullayeva V."/>
            <person name="Mammadov A."/>
            <person name="Mammadov A."/>
            <person name="Sharifova S."/>
            <person name="Ojaghi J."/>
            <person name="Eynullazada K."/>
            <person name="Bayramov B."/>
            <person name="Abdulazimova A."/>
            <person name="Shahmuradov I."/>
        </authorList>
    </citation>
    <scope>NUCLEOTIDE SEQUENCE [LARGE SCALE GENOMIC DNA]</scope>
    <source>
        <strain evidence="2">cv. AG2017</strain>
        <tissue evidence="1">Leaf</tissue>
    </source>
</reference>